<dbReference type="RefSeq" id="XP_002176920.1">
    <property type="nucleotide sequence ID" value="XM_002176884.1"/>
</dbReference>
<dbReference type="GO" id="GO:0005737">
    <property type="term" value="C:cytoplasm"/>
    <property type="evidence" value="ECO:0007669"/>
    <property type="project" value="UniProtKB-ARBA"/>
</dbReference>
<name>B7FQS5_PHATC</name>
<dbReference type="KEGG" id="pti:PHATRDRAFT_43143"/>
<dbReference type="PROSITE" id="PS51532">
    <property type="entry name" value="PITH"/>
    <property type="match status" value="1"/>
</dbReference>
<dbReference type="OrthoDB" id="2121326at2759"/>
<dbReference type="InterPro" id="IPR010400">
    <property type="entry name" value="PITH_dom"/>
</dbReference>
<organism evidence="3 4">
    <name type="scientific">Phaeodactylum tricornutum (strain CCAP 1055/1)</name>
    <dbReference type="NCBI Taxonomy" id="556484"/>
    <lineage>
        <taxon>Eukaryota</taxon>
        <taxon>Sar</taxon>
        <taxon>Stramenopiles</taxon>
        <taxon>Ochrophyta</taxon>
        <taxon>Bacillariophyta</taxon>
        <taxon>Bacillariophyceae</taxon>
        <taxon>Bacillariophycidae</taxon>
        <taxon>Naviculales</taxon>
        <taxon>Phaeodactylaceae</taxon>
        <taxon>Phaeodactylum</taxon>
    </lineage>
</organism>
<gene>
    <name evidence="3" type="ORF">PHATRDRAFT_43143</name>
</gene>
<evidence type="ECO:0000313" key="4">
    <source>
        <dbReference type="Proteomes" id="UP000000759"/>
    </source>
</evidence>
<dbReference type="InParanoid" id="B7FQS5"/>
<dbReference type="AlphaFoldDB" id="B7FQS5"/>
<keyword evidence="4" id="KW-1185">Reference proteome</keyword>
<feature type="domain" description="PITH" evidence="2">
    <location>
        <begin position="12"/>
        <end position="186"/>
    </location>
</feature>
<dbReference type="eggNOG" id="KOG0908">
    <property type="taxonomic scope" value="Eukaryota"/>
</dbReference>
<keyword evidence="1" id="KW-1015">Disulfide bond</keyword>
<dbReference type="InterPro" id="IPR008979">
    <property type="entry name" value="Galactose-bd-like_sf"/>
</dbReference>
<dbReference type="Gene3D" id="2.60.120.470">
    <property type="entry name" value="PITH domain"/>
    <property type="match status" value="1"/>
</dbReference>
<protein>
    <recommendedName>
        <fullName evidence="2">PITH domain-containing protein</fullName>
    </recommendedName>
</protein>
<dbReference type="InterPro" id="IPR037047">
    <property type="entry name" value="PITH_dom_sf"/>
</dbReference>
<evidence type="ECO:0000313" key="3">
    <source>
        <dbReference type="EMBL" id="EEC51383.1"/>
    </source>
</evidence>
<proteinExistence type="predicted"/>
<dbReference type="SUPFAM" id="SSF49785">
    <property type="entry name" value="Galactose-binding domain-like"/>
    <property type="match status" value="1"/>
</dbReference>
<reference evidence="4" key="2">
    <citation type="submission" date="2008-08" db="EMBL/GenBank/DDBJ databases">
        <authorList>
            <consortium name="Diatom Consortium"/>
            <person name="Grigoriev I."/>
            <person name="Grimwood J."/>
            <person name="Kuo A."/>
            <person name="Otillar R.P."/>
            <person name="Salamov A."/>
            <person name="Detter J.C."/>
            <person name="Lindquist E."/>
            <person name="Shapiro H."/>
            <person name="Lucas S."/>
            <person name="Glavina del Rio T."/>
            <person name="Pitluck S."/>
            <person name="Rokhsar D."/>
            <person name="Bowler C."/>
        </authorList>
    </citation>
    <scope>GENOME REANNOTATION</scope>
    <source>
        <strain evidence="4">CCAP 1055/1</strain>
    </source>
</reference>
<dbReference type="EMBL" id="CM000605">
    <property type="protein sequence ID" value="EEC51383.1"/>
    <property type="molecule type" value="Genomic_DNA"/>
</dbReference>
<accession>B7FQS5</accession>
<reference evidence="3 4" key="1">
    <citation type="journal article" date="2008" name="Nature">
        <title>The Phaeodactylum genome reveals the evolutionary history of diatom genomes.</title>
        <authorList>
            <person name="Bowler C."/>
            <person name="Allen A.E."/>
            <person name="Badger J.H."/>
            <person name="Grimwood J."/>
            <person name="Jabbari K."/>
            <person name="Kuo A."/>
            <person name="Maheswari U."/>
            <person name="Martens C."/>
            <person name="Maumus F."/>
            <person name="Otillar R.P."/>
            <person name="Rayko E."/>
            <person name="Salamov A."/>
            <person name="Vandepoele K."/>
            <person name="Beszteri B."/>
            <person name="Gruber A."/>
            <person name="Heijde M."/>
            <person name="Katinka M."/>
            <person name="Mock T."/>
            <person name="Valentin K."/>
            <person name="Verret F."/>
            <person name="Berges J.A."/>
            <person name="Brownlee C."/>
            <person name="Cadoret J.P."/>
            <person name="Chiovitti A."/>
            <person name="Choi C.J."/>
            <person name="Coesel S."/>
            <person name="De Martino A."/>
            <person name="Detter J.C."/>
            <person name="Durkin C."/>
            <person name="Falciatore A."/>
            <person name="Fournet J."/>
            <person name="Haruta M."/>
            <person name="Huysman M.J."/>
            <person name="Jenkins B.D."/>
            <person name="Jiroutova K."/>
            <person name="Jorgensen R.E."/>
            <person name="Joubert Y."/>
            <person name="Kaplan A."/>
            <person name="Kroger N."/>
            <person name="Kroth P.G."/>
            <person name="La Roche J."/>
            <person name="Lindquist E."/>
            <person name="Lommer M."/>
            <person name="Martin-Jezequel V."/>
            <person name="Lopez P.J."/>
            <person name="Lucas S."/>
            <person name="Mangogna M."/>
            <person name="McGinnis K."/>
            <person name="Medlin L.K."/>
            <person name="Montsant A."/>
            <person name="Oudot-Le Secq M.P."/>
            <person name="Napoli C."/>
            <person name="Obornik M."/>
            <person name="Parker M.S."/>
            <person name="Petit J.L."/>
            <person name="Porcel B.M."/>
            <person name="Poulsen N."/>
            <person name="Robison M."/>
            <person name="Rychlewski L."/>
            <person name="Rynearson T.A."/>
            <person name="Schmutz J."/>
            <person name="Shapiro H."/>
            <person name="Siaut M."/>
            <person name="Stanley M."/>
            <person name="Sussman M.R."/>
            <person name="Taylor A.R."/>
            <person name="Vardi A."/>
            <person name="von Dassow P."/>
            <person name="Vyverman W."/>
            <person name="Willis A."/>
            <person name="Wyrwicz L.S."/>
            <person name="Rokhsar D.S."/>
            <person name="Weissenbach J."/>
            <person name="Armbrust E.V."/>
            <person name="Green B.R."/>
            <person name="Van de Peer Y."/>
            <person name="Grigoriev I.V."/>
        </authorList>
    </citation>
    <scope>NUCLEOTIDE SEQUENCE [LARGE SCALE GENOMIC DNA]</scope>
    <source>
        <strain evidence="3 4">CCAP 1055/1</strain>
    </source>
</reference>
<dbReference type="Proteomes" id="UP000000759">
    <property type="component" value="Chromosome 1"/>
</dbReference>
<dbReference type="STRING" id="556484.B7FQS5"/>
<dbReference type="PaxDb" id="2850-Phatr43143"/>
<dbReference type="Pfam" id="PF06201">
    <property type="entry name" value="PITH"/>
    <property type="match status" value="1"/>
</dbReference>
<sequence>MTDLFPAGASAVDTEDEGTLVDLNSKIESSECYGRNEAAGFPMTNLFIGDSRLGCKSDADEQLIIHVAFKEFVKIRSIKLTEYNNGMDPECNPSKIHIFVNRTNIGFEDWEDVDPTQTLHLTTEQLKESADPISLKYVKYQRVKNLTFFIEDNQGGEVSALGGMKLFGKPVQTPKMSDFNKSKEGM</sequence>
<dbReference type="GeneID" id="7196750"/>
<evidence type="ECO:0000259" key="2">
    <source>
        <dbReference type="PROSITE" id="PS51532"/>
    </source>
</evidence>
<evidence type="ECO:0000256" key="1">
    <source>
        <dbReference type="ARBA" id="ARBA00023157"/>
    </source>
</evidence>
<dbReference type="PANTHER" id="PTHR46115">
    <property type="entry name" value="THIOREDOXIN-LIKE PROTEIN 1"/>
    <property type="match status" value="1"/>
</dbReference>